<name>A0A1X7RX36_ZYMT9</name>
<evidence type="ECO:0000313" key="1">
    <source>
        <dbReference type="EMBL" id="SMQ52016.1"/>
    </source>
</evidence>
<gene>
    <name evidence="1" type="ORF">ZT3D7_G7169</name>
</gene>
<protein>
    <submittedName>
        <fullName evidence="1">Uncharacterized protein</fullName>
    </submittedName>
</protein>
<dbReference type="AlphaFoldDB" id="A0A1X7RX36"/>
<accession>A0A1X7RX36</accession>
<proteinExistence type="predicted"/>
<evidence type="ECO:0000313" key="2">
    <source>
        <dbReference type="Proteomes" id="UP000215127"/>
    </source>
</evidence>
<reference evidence="1 2" key="1">
    <citation type="submission" date="2016-06" db="EMBL/GenBank/DDBJ databases">
        <authorList>
            <person name="Kjaerup R.B."/>
            <person name="Dalgaard T.S."/>
            <person name="Juul-Madsen H.R."/>
        </authorList>
    </citation>
    <scope>NUCLEOTIDE SEQUENCE [LARGE SCALE GENOMIC DNA]</scope>
</reference>
<sequence>MSFAPYAWRAGSGYIPPPGSVPAPIVASQYWNVPASAPPGQSSPYWNVPVCPPPGRTTYNSPPLPAGYAHQVFYPNFGAVASAEPADRSHILPPAQPGVTVANGCTTWNGTTWTAPVTQPAAGSQAPPALAPGVNYMFPPAHTMLHVFNKGAPIWEDKYKGQGLAFKIFKVSTQYSVKEVVERVMGAGDDKDKCKDWACTEVVECGDGRWIKGTTIPYKDDKAKGNLASMGWTEKRGQGLPPVWLVVHKP</sequence>
<organism evidence="1 2">
    <name type="scientific">Zymoseptoria tritici (strain ST99CH_3D7)</name>
    <dbReference type="NCBI Taxonomy" id="1276538"/>
    <lineage>
        <taxon>Eukaryota</taxon>
        <taxon>Fungi</taxon>
        <taxon>Dikarya</taxon>
        <taxon>Ascomycota</taxon>
        <taxon>Pezizomycotina</taxon>
        <taxon>Dothideomycetes</taxon>
        <taxon>Dothideomycetidae</taxon>
        <taxon>Mycosphaerellales</taxon>
        <taxon>Mycosphaerellaceae</taxon>
        <taxon>Zymoseptoria</taxon>
    </lineage>
</organism>
<keyword evidence="2" id="KW-1185">Reference proteome</keyword>
<dbReference type="EMBL" id="LT853697">
    <property type="protein sequence ID" value="SMQ52016.1"/>
    <property type="molecule type" value="Genomic_DNA"/>
</dbReference>
<dbReference type="Proteomes" id="UP000215127">
    <property type="component" value="Chromosome 6"/>
</dbReference>